<gene>
    <name evidence="1" type="ORF">NEOCIP111885_01609</name>
</gene>
<evidence type="ECO:0000313" key="2">
    <source>
        <dbReference type="Proteomes" id="UP000789845"/>
    </source>
</evidence>
<proteinExistence type="predicted"/>
<keyword evidence="2" id="KW-1185">Reference proteome</keyword>
<organism evidence="1 2">
    <name type="scientific">Pseudoneobacillus rhizosphaerae</name>
    <dbReference type="NCBI Taxonomy" id="2880968"/>
    <lineage>
        <taxon>Bacteria</taxon>
        <taxon>Bacillati</taxon>
        <taxon>Bacillota</taxon>
        <taxon>Bacilli</taxon>
        <taxon>Bacillales</taxon>
        <taxon>Bacillaceae</taxon>
        <taxon>Pseudoneobacillus</taxon>
    </lineage>
</organism>
<protein>
    <submittedName>
        <fullName evidence="1">Uncharacterized protein</fullName>
    </submittedName>
</protein>
<dbReference type="Proteomes" id="UP000789845">
    <property type="component" value="Unassembled WGS sequence"/>
</dbReference>
<sequence length="37" mass="4327">MDQMNSGVIFHNYLVLLRIAQYTYEGNVFLLLLHSGR</sequence>
<comment type="caution">
    <text evidence="1">The sequence shown here is derived from an EMBL/GenBank/DDBJ whole genome shotgun (WGS) entry which is preliminary data.</text>
</comment>
<dbReference type="EMBL" id="CAKJTG010000007">
    <property type="protein sequence ID" value="CAG9607917.1"/>
    <property type="molecule type" value="Genomic_DNA"/>
</dbReference>
<evidence type="ECO:0000313" key="1">
    <source>
        <dbReference type="EMBL" id="CAG9607917.1"/>
    </source>
</evidence>
<dbReference type="AlphaFoldDB" id="A0A9C7LAD2"/>
<accession>A0A9C7LAD2</accession>
<reference evidence="1" key="1">
    <citation type="submission" date="2021-10" db="EMBL/GenBank/DDBJ databases">
        <authorList>
            <person name="Criscuolo A."/>
        </authorList>
    </citation>
    <scope>NUCLEOTIDE SEQUENCE</scope>
    <source>
        <strain evidence="1">CIP111885</strain>
    </source>
</reference>
<name>A0A9C7LAD2_9BACI</name>